<evidence type="ECO:0000259" key="3">
    <source>
        <dbReference type="SMART" id="SM01007"/>
    </source>
</evidence>
<evidence type="ECO:0000313" key="4">
    <source>
        <dbReference type="EMBL" id="MBW3097251.1"/>
    </source>
</evidence>
<reference evidence="4" key="1">
    <citation type="submission" date="2021-07" db="EMBL/GenBank/DDBJ databases">
        <title>Pseudohoeflea marina sp. nov. a polyhydroxyalcanoate-producing bacterium.</title>
        <authorList>
            <person name="Zheng W."/>
            <person name="Yu S."/>
            <person name="Huang Y."/>
        </authorList>
    </citation>
    <scope>NUCLEOTIDE SEQUENCE</scope>
    <source>
        <strain evidence="4">DP4N28-3</strain>
    </source>
</reference>
<dbReference type="InterPro" id="IPR001303">
    <property type="entry name" value="Aldolase_II/adducin_N"/>
</dbReference>
<dbReference type="PANTHER" id="PTHR22789">
    <property type="entry name" value="FUCULOSE PHOSPHATE ALDOLASE"/>
    <property type="match status" value="1"/>
</dbReference>
<feature type="domain" description="Class II aldolase/adducin N-terminal" evidence="3">
    <location>
        <begin position="11"/>
        <end position="195"/>
    </location>
</feature>
<dbReference type="SMART" id="SM01007">
    <property type="entry name" value="Aldolase_II"/>
    <property type="match status" value="1"/>
</dbReference>
<keyword evidence="2" id="KW-0456">Lyase</keyword>
<dbReference type="InterPro" id="IPR050197">
    <property type="entry name" value="Aldolase_class_II_sugar_metab"/>
</dbReference>
<protein>
    <submittedName>
        <fullName evidence="4">Class II aldolase/adducin family protein</fullName>
    </submittedName>
</protein>
<accession>A0ABS6WMQ8</accession>
<keyword evidence="1" id="KW-0479">Metal-binding</keyword>
<evidence type="ECO:0000313" key="5">
    <source>
        <dbReference type="Proteomes" id="UP001430804"/>
    </source>
</evidence>
<evidence type="ECO:0000256" key="2">
    <source>
        <dbReference type="ARBA" id="ARBA00023239"/>
    </source>
</evidence>
<dbReference type="PANTHER" id="PTHR22789:SF0">
    <property type="entry name" value="3-OXO-TETRONATE 4-PHOSPHATE DECARBOXYLASE-RELATED"/>
    <property type="match status" value="1"/>
</dbReference>
<evidence type="ECO:0000256" key="1">
    <source>
        <dbReference type="ARBA" id="ARBA00022723"/>
    </source>
</evidence>
<keyword evidence="5" id="KW-1185">Reference proteome</keyword>
<name>A0ABS6WMQ8_9HYPH</name>
<dbReference type="EMBL" id="JAHWQX010000002">
    <property type="protein sequence ID" value="MBW3097251.1"/>
    <property type="molecule type" value="Genomic_DNA"/>
</dbReference>
<gene>
    <name evidence="4" type="ORF">KY465_08160</name>
</gene>
<comment type="caution">
    <text evidence="4">The sequence shown here is derived from an EMBL/GenBank/DDBJ whole genome shotgun (WGS) entry which is preliminary data.</text>
</comment>
<dbReference type="Pfam" id="PF00596">
    <property type="entry name" value="Aldolase_II"/>
    <property type="match status" value="1"/>
</dbReference>
<organism evidence="4 5">
    <name type="scientific">Pseudohoeflea coraliihabitans</name>
    <dbReference type="NCBI Taxonomy" id="2860393"/>
    <lineage>
        <taxon>Bacteria</taxon>
        <taxon>Pseudomonadati</taxon>
        <taxon>Pseudomonadota</taxon>
        <taxon>Alphaproteobacteria</taxon>
        <taxon>Hyphomicrobiales</taxon>
        <taxon>Rhizobiaceae</taxon>
        <taxon>Pseudohoeflea</taxon>
    </lineage>
</organism>
<proteinExistence type="predicted"/>
<dbReference type="RefSeq" id="WP_219201179.1">
    <property type="nucleotide sequence ID" value="NZ_JAHWQX010000002.1"/>
</dbReference>
<sequence>MARQRPTELIEHLVTGTGILVNEGIMDVFGHVAVRDPDEAGIFWLARACAPARLRADDLLPFDLDGSPIDETGDALYSERFIHAAVFRADPTATASCHHHAASIMPFCMGGQTLHAVSQTGAWMGCAVPLWDSRTKFGDTAMLVNDMEQAADLASTLAEQRIVLMRGHGALVTGTSIQDVIFRSIHACREADTLAAALRIGSVTKLSEGEIKRVGTPSPAAVERAWAHWTARLEIAKATEN</sequence>
<dbReference type="Proteomes" id="UP001430804">
    <property type="component" value="Unassembled WGS sequence"/>
</dbReference>